<evidence type="ECO:0000256" key="8">
    <source>
        <dbReference type="PIRSR" id="PIRSR637944-1"/>
    </source>
</evidence>
<dbReference type="GO" id="GO:0005739">
    <property type="term" value="C:mitochondrion"/>
    <property type="evidence" value="ECO:0007669"/>
    <property type="project" value="TreeGrafter"/>
</dbReference>
<evidence type="ECO:0000313" key="11">
    <source>
        <dbReference type="EMBL" id="CAG8962033.1"/>
    </source>
</evidence>
<keyword evidence="5 9" id="KW-0676">Redox-active center</keyword>
<dbReference type="PANTHER" id="PTHR10430">
    <property type="entry name" value="PEROXIREDOXIN"/>
    <property type="match status" value="1"/>
</dbReference>
<comment type="function">
    <text evidence="9">Thiol-specific peroxidase that catalyzes the reduction of hydrogen peroxide and organic hydroperoxides to water and alcohols, respectively. Plays a role in cell protection against oxidative stress by detoxifying peroxides.</text>
</comment>
<keyword evidence="4 9" id="KW-0560">Oxidoreductase</keyword>
<feature type="active site" description="Cysteine sulfenic acid (-SOH) intermediate" evidence="8">
    <location>
        <position position="60"/>
    </location>
</feature>
<dbReference type="AlphaFoldDB" id="A0A9N9Q0D2"/>
<reference evidence="11" key="1">
    <citation type="submission" date="2021-07" db="EMBL/GenBank/DDBJ databases">
        <authorList>
            <person name="Durling M."/>
        </authorList>
    </citation>
    <scope>NUCLEOTIDE SEQUENCE</scope>
</reference>
<dbReference type="SUPFAM" id="SSF52833">
    <property type="entry name" value="Thioredoxin-like"/>
    <property type="match status" value="1"/>
</dbReference>
<dbReference type="GO" id="GO:0008379">
    <property type="term" value="F:thioredoxin peroxidase activity"/>
    <property type="evidence" value="ECO:0007669"/>
    <property type="project" value="InterPro"/>
</dbReference>
<evidence type="ECO:0000256" key="2">
    <source>
        <dbReference type="ARBA" id="ARBA00022559"/>
    </source>
</evidence>
<dbReference type="GO" id="GO:0034599">
    <property type="term" value="P:cellular response to oxidative stress"/>
    <property type="evidence" value="ECO:0007669"/>
    <property type="project" value="InterPro"/>
</dbReference>
<dbReference type="InterPro" id="IPR013766">
    <property type="entry name" value="Thioredoxin_domain"/>
</dbReference>
<dbReference type="CDD" id="cd03013">
    <property type="entry name" value="PRX5_like"/>
    <property type="match status" value="1"/>
</dbReference>
<dbReference type="InterPro" id="IPR013740">
    <property type="entry name" value="Redoxin"/>
</dbReference>
<accession>A0A9N9Q0D2</accession>
<proteinExistence type="inferred from homology"/>
<dbReference type="FunFam" id="3.40.30.10:FF:000020">
    <property type="entry name" value="Peroxiredoxin"/>
    <property type="match status" value="1"/>
</dbReference>
<dbReference type="GO" id="GO:0045454">
    <property type="term" value="P:cell redox homeostasis"/>
    <property type="evidence" value="ECO:0007669"/>
    <property type="project" value="TreeGrafter"/>
</dbReference>
<dbReference type="Gene3D" id="3.40.30.10">
    <property type="entry name" value="Glutaredoxin"/>
    <property type="match status" value="1"/>
</dbReference>
<dbReference type="GO" id="GO:0042744">
    <property type="term" value="P:hydrogen peroxide catabolic process"/>
    <property type="evidence" value="ECO:0007669"/>
    <property type="project" value="TreeGrafter"/>
</dbReference>
<dbReference type="Pfam" id="PF08534">
    <property type="entry name" value="Redoxin"/>
    <property type="match status" value="1"/>
</dbReference>
<evidence type="ECO:0000256" key="9">
    <source>
        <dbReference type="RuleBase" id="RU366011"/>
    </source>
</evidence>
<dbReference type="InterPro" id="IPR036249">
    <property type="entry name" value="Thioredoxin-like_sf"/>
</dbReference>
<dbReference type="OrthoDB" id="195498at2759"/>
<dbReference type="Proteomes" id="UP000696280">
    <property type="component" value="Unassembled WGS sequence"/>
</dbReference>
<keyword evidence="3 9" id="KW-0049">Antioxidant</keyword>
<evidence type="ECO:0000313" key="12">
    <source>
        <dbReference type="Proteomes" id="UP000696280"/>
    </source>
</evidence>
<protein>
    <recommendedName>
        <fullName evidence="6">Thioredoxin peroxidase</fullName>
    </recommendedName>
    <alternativeName>
        <fullName evidence="7">Thioredoxin-dependent peroxiredoxin</fullName>
    </alternativeName>
</protein>
<dbReference type="PROSITE" id="PS51352">
    <property type="entry name" value="THIOREDOXIN_2"/>
    <property type="match status" value="1"/>
</dbReference>
<name>A0A9N9Q0D2_9HELO</name>
<sequence length="165" mass="17785">MPLSVGDKLPTDVKFTYIPYTEEKAGITSCGIPIAYNAGTEWQNKKVVLFSVPGAFTPGCSAKHLPGFIENLDKLKAKGVDIVACIAYNDAFVMNAWAKANGVKNDDILFLSDDKGFSKDTVGWMKGERTARYALVIDQGVVKYAEVEPGMDVDVSSATAVLAKL</sequence>
<dbReference type="InterPro" id="IPR037944">
    <property type="entry name" value="PRX5-like"/>
</dbReference>
<dbReference type="EMBL" id="CAJVRL010000126">
    <property type="protein sequence ID" value="CAG8962033.1"/>
    <property type="molecule type" value="Genomic_DNA"/>
</dbReference>
<evidence type="ECO:0000256" key="7">
    <source>
        <dbReference type="ARBA" id="ARBA00079296"/>
    </source>
</evidence>
<keyword evidence="12" id="KW-1185">Reference proteome</keyword>
<evidence type="ECO:0000256" key="1">
    <source>
        <dbReference type="ARBA" id="ARBA00010505"/>
    </source>
</evidence>
<keyword evidence="2 9" id="KW-0575">Peroxidase</keyword>
<gene>
    <name evidence="11" type="ORF">HYFRA_00014142</name>
</gene>
<evidence type="ECO:0000256" key="4">
    <source>
        <dbReference type="ARBA" id="ARBA00023002"/>
    </source>
</evidence>
<organism evidence="11 12">
    <name type="scientific">Hymenoscyphus fraxineus</name>
    <dbReference type="NCBI Taxonomy" id="746836"/>
    <lineage>
        <taxon>Eukaryota</taxon>
        <taxon>Fungi</taxon>
        <taxon>Dikarya</taxon>
        <taxon>Ascomycota</taxon>
        <taxon>Pezizomycotina</taxon>
        <taxon>Leotiomycetes</taxon>
        <taxon>Helotiales</taxon>
        <taxon>Helotiaceae</taxon>
        <taxon>Hymenoscyphus</taxon>
    </lineage>
</organism>
<comment type="similarity">
    <text evidence="1 9">Belongs to the peroxiredoxin family. Prx5 subfamily.</text>
</comment>
<feature type="domain" description="Thioredoxin" evidence="10">
    <location>
        <begin position="3"/>
        <end position="165"/>
    </location>
</feature>
<dbReference type="GO" id="GO:0005777">
    <property type="term" value="C:peroxisome"/>
    <property type="evidence" value="ECO:0007669"/>
    <property type="project" value="TreeGrafter"/>
</dbReference>
<comment type="caution">
    <text evidence="11">The sequence shown here is derived from an EMBL/GenBank/DDBJ whole genome shotgun (WGS) entry which is preliminary data.</text>
</comment>
<evidence type="ECO:0000259" key="10">
    <source>
        <dbReference type="PROSITE" id="PS51352"/>
    </source>
</evidence>
<evidence type="ECO:0000256" key="3">
    <source>
        <dbReference type="ARBA" id="ARBA00022862"/>
    </source>
</evidence>
<dbReference type="PANTHER" id="PTHR10430:SF16">
    <property type="entry name" value="PEROXIREDOXIN-5, MITOCHONDRIAL"/>
    <property type="match status" value="1"/>
</dbReference>
<evidence type="ECO:0000256" key="6">
    <source>
        <dbReference type="ARBA" id="ARBA00032824"/>
    </source>
</evidence>
<evidence type="ECO:0000256" key="5">
    <source>
        <dbReference type="ARBA" id="ARBA00023284"/>
    </source>
</evidence>